<reference evidence="1" key="1">
    <citation type="submission" date="2020-10" db="EMBL/GenBank/DDBJ databases">
        <authorList>
            <person name="Han B."/>
            <person name="Lu T."/>
            <person name="Zhao Q."/>
            <person name="Huang X."/>
            <person name="Zhao Y."/>
        </authorList>
    </citation>
    <scope>NUCLEOTIDE SEQUENCE</scope>
</reference>
<accession>A0A811N7E2</accession>
<dbReference type="Proteomes" id="UP000604825">
    <property type="component" value="Unassembled WGS sequence"/>
</dbReference>
<evidence type="ECO:0000313" key="1">
    <source>
        <dbReference type="EMBL" id="CAD6217665.1"/>
    </source>
</evidence>
<protein>
    <submittedName>
        <fullName evidence="1">Uncharacterized protein</fullName>
    </submittedName>
</protein>
<evidence type="ECO:0000313" key="2">
    <source>
        <dbReference type="Proteomes" id="UP000604825"/>
    </source>
</evidence>
<dbReference type="EMBL" id="CAJGYO010000003">
    <property type="protein sequence ID" value="CAD6217665.1"/>
    <property type="molecule type" value="Genomic_DNA"/>
</dbReference>
<dbReference type="OrthoDB" id="684002at2759"/>
<sequence length="55" mass="6145">MAIKKAAKLASGAIDQFSRFIQMRGLFGDPEARWSALNDKTSAADWWGSLWRTVS</sequence>
<gene>
    <name evidence="1" type="ORF">NCGR_LOCUS11636</name>
</gene>
<comment type="caution">
    <text evidence="1">The sequence shown here is derived from an EMBL/GenBank/DDBJ whole genome shotgun (WGS) entry which is preliminary data.</text>
</comment>
<dbReference type="AlphaFoldDB" id="A0A811N7E2"/>
<organism evidence="1 2">
    <name type="scientific">Miscanthus lutarioriparius</name>
    <dbReference type="NCBI Taxonomy" id="422564"/>
    <lineage>
        <taxon>Eukaryota</taxon>
        <taxon>Viridiplantae</taxon>
        <taxon>Streptophyta</taxon>
        <taxon>Embryophyta</taxon>
        <taxon>Tracheophyta</taxon>
        <taxon>Spermatophyta</taxon>
        <taxon>Magnoliopsida</taxon>
        <taxon>Liliopsida</taxon>
        <taxon>Poales</taxon>
        <taxon>Poaceae</taxon>
        <taxon>PACMAD clade</taxon>
        <taxon>Panicoideae</taxon>
        <taxon>Andropogonodae</taxon>
        <taxon>Andropogoneae</taxon>
        <taxon>Saccharinae</taxon>
        <taxon>Miscanthus</taxon>
    </lineage>
</organism>
<keyword evidence="2" id="KW-1185">Reference proteome</keyword>
<name>A0A811N7E2_9POAL</name>
<proteinExistence type="predicted"/>